<accession>A0A811KWV4</accession>
<dbReference type="OrthoDB" id="294853at2759"/>
<gene>
    <name evidence="3" type="ORF">BOKJ2_LOCUS8468</name>
</gene>
<protein>
    <recommendedName>
        <fullName evidence="2">Mon2 C-terminal domain-containing protein</fullName>
    </recommendedName>
</protein>
<organism evidence="3 4">
    <name type="scientific">Bursaphelenchus okinawaensis</name>
    <dbReference type="NCBI Taxonomy" id="465554"/>
    <lineage>
        <taxon>Eukaryota</taxon>
        <taxon>Metazoa</taxon>
        <taxon>Ecdysozoa</taxon>
        <taxon>Nematoda</taxon>
        <taxon>Chromadorea</taxon>
        <taxon>Rhabditida</taxon>
        <taxon>Tylenchina</taxon>
        <taxon>Tylenchomorpha</taxon>
        <taxon>Aphelenchoidea</taxon>
        <taxon>Aphelenchoididae</taxon>
        <taxon>Bursaphelenchus</taxon>
    </lineage>
</organism>
<dbReference type="InterPro" id="IPR032817">
    <property type="entry name" value="Mon2_C"/>
</dbReference>
<sequence>MASADYQPLGGGVRQNLPWHKQGICRAIKEPLSLKYQCPSQTTWKIAANFFVQICGIGLPIARENVVQFSGLWNVLADAIEDFLFTKSKSETPLNADERKRHEYIDCQIIELVRVEVLPYASRLPREFMQRMIEILNRGSINTMDSNDVMGESTSNPSTLTPVCSA</sequence>
<feature type="domain" description="Mon2 C-terminal" evidence="2">
    <location>
        <begin position="24"/>
        <end position="153"/>
    </location>
</feature>
<proteinExistence type="predicted"/>
<dbReference type="Proteomes" id="UP000614601">
    <property type="component" value="Unassembled WGS sequence"/>
</dbReference>
<feature type="region of interest" description="Disordered" evidence="1">
    <location>
        <begin position="146"/>
        <end position="166"/>
    </location>
</feature>
<dbReference type="Proteomes" id="UP000783686">
    <property type="component" value="Unassembled WGS sequence"/>
</dbReference>
<evidence type="ECO:0000259" key="2">
    <source>
        <dbReference type="Pfam" id="PF16206"/>
    </source>
</evidence>
<comment type="caution">
    <text evidence="3">The sequence shown here is derived from an EMBL/GenBank/DDBJ whole genome shotgun (WGS) entry which is preliminary data.</text>
</comment>
<evidence type="ECO:0000313" key="4">
    <source>
        <dbReference type="Proteomes" id="UP000614601"/>
    </source>
</evidence>
<dbReference type="Pfam" id="PF16206">
    <property type="entry name" value="Mon2_C"/>
    <property type="match status" value="1"/>
</dbReference>
<dbReference type="EMBL" id="CAJFCW020000004">
    <property type="protein sequence ID" value="CAG9112577.1"/>
    <property type="molecule type" value="Genomic_DNA"/>
</dbReference>
<name>A0A811KWV4_9BILA</name>
<dbReference type="EMBL" id="CAJFDH010000004">
    <property type="protein sequence ID" value="CAD5219486.1"/>
    <property type="molecule type" value="Genomic_DNA"/>
</dbReference>
<evidence type="ECO:0000313" key="3">
    <source>
        <dbReference type="EMBL" id="CAD5219486.1"/>
    </source>
</evidence>
<evidence type="ECO:0000256" key="1">
    <source>
        <dbReference type="SAM" id="MobiDB-lite"/>
    </source>
</evidence>
<keyword evidence="4" id="KW-1185">Reference proteome</keyword>
<dbReference type="AlphaFoldDB" id="A0A811KWV4"/>
<reference evidence="3" key="1">
    <citation type="submission" date="2020-09" db="EMBL/GenBank/DDBJ databases">
        <authorList>
            <person name="Kikuchi T."/>
        </authorList>
    </citation>
    <scope>NUCLEOTIDE SEQUENCE</scope>
    <source>
        <strain evidence="3">SH1</strain>
    </source>
</reference>